<keyword evidence="1" id="KW-0328">Glycosyltransferase</keyword>
<feature type="domain" description="Glycosyltransferase subfamily 4-like N-terminal" evidence="4">
    <location>
        <begin position="15"/>
        <end position="178"/>
    </location>
</feature>
<keyword evidence="2 5" id="KW-0808">Transferase</keyword>
<proteinExistence type="predicted"/>
<dbReference type="PANTHER" id="PTHR12526">
    <property type="entry name" value="GLYCOSYLTRANSFERASE"/>
    <property type="match status" value="1"/>
</dbReference>
<accession>A0A3D8JUC6</accession>
<organism evidence="5 6">
    <name type="scientific">Trinickia dinghuensis</name>
    <dbReference type="NCBI Taxonomy" id="2291023"/>
    <lineage>
        <taxon>Bacteria</taxon>
        <taxon>Pseudomonadati</taxon>
        <taxon>Pseudomonadota</taxon>
        <taxon>Betaproteobacteria</taxon>
        <taxon>Burkholderiales</taxon>
        <taxon>Burkholderiaceae</taxon>
        <taxon>Trinickia</taxon>
    </lineage>
</organism>
<dbReference type="Pfam" id="PF00534">
    <property type="entry name" value="Glycos_transf_1"/>
    <property type="match status" value="1"/>
</dbReference>
<dbReference type="Proteomes" id="UP000256838">
    <property type="component" value="Unassembled WGS sequence"/>
</dbReference>
<reference evidence="5 6" key="1">
    <citation type="submission" date="2018-08" db="EMBL/GenBank/DDBJ databases">
        <title>Paraburkholderia sp. DHOM06 isolated from forest soil.</title>
        <authorList>
            <person name="Gao Z.-H."/>
            <person name="Qiu L.-H."/>
        </authorList>
    </citation>
    <scope>NUCLEOTIDE SEQUENCE [LARGE SCALE GENOMIC DNA]</scope>
    <source>
        <strain evidence="5 6">DHOM06</strain>
    </source>
</reference>
<dbReference type="PANTHER" id="PTHR12526:SF510">
    <property type="entry name" value="D-INOSITOL 3-PHOSPHATE GLYCOSYLTRANSFERASE"/>
    <property type="match status" value="1"/>
</dbReference>
<dbReference type="InterPro" id="IPR028098">
    <property type="entry name" value="Glyco_trans_4-like_N"/>
</dbReference>
<protein>
    <submittedName>
        <fullName evidence="5">Glycosyltransferase</fullName>
    </submittedName>
</protein>
<evidence type="ECO:0000313" key="5">
    <source>
        <dbReference type="EMBL" id="RDU95991.1"/>
    </source>
</evidence>
<keyword evidence="6" id="KW-1185">Reference proteome</keyword>
<comment type="caution">
    <text evidence="5">The sequence shown here is derived from an EMBL/GenBank/DDBJ whole genome shotgun (WGS) entry which is preliminary data.</text>
</comment>
<evidence type="ECO:0000256" key="1">
    <source>
        <dbReference type="ARBA" id="ARBA00022676"/>
    </source>
</evidence>
<sequence length="399" mass="44540">MRLLHVLATFDPAAGGPVEGVRQCALALGKLGHVVEIATLDAPDAPFLSDVPAPVKALGPGRARYGLAPRAPSWLREHAPRFDAVIVHGLWQYHGFATRQALRGLPVPYYVFAHGMLDPWFKHTFPLKHLKKWLYWPWAEYRVLRDARAVLFTTEEERLLARQSFWLYRVRERVVSYGTVEPQDDPASLRAAFFSAYPALASRRLLLFLGRIHPKKGCDILLRAFARVAPSEPLLHLVIAGTGNDETVARLHALALELNIADRITWTGLLQGDLKWGAFCASDAFVLPSHQENFGIAVVEALASGMPALISDKINIWREVDADGAGLVASDTVEGTAMNLRRWLALDASSRMHMRERAHAAFIARFTIDAHIRKLLQTLEDDRVEQARSEKAATRVHLV</sequence>
<evidence type="ECO:0000256" key="2">
    <source>
        <dbReference type="ARBA" id="ARBA00022679"/>
    </source>
</evidence>
<evidence type="ECO:0000313" key="6">
    <source>
        <dbReference type="Proteomes" id="UP000256838"/>
    </source>
</evidence>
<dbReference type="RefSeq" id="WP_115536375.1">
    <property type="nucleotide sequence ID" value="NZ_QRGA01000016.1"/>
</dbReference>
<evidence type="ECO:0000259" key="3">
    <source>
        <dbReference type="Pfam" id="PF00534"/>
    </source>
</evidence>
<name>A0A3D8JUC6_9BURK</name>
<dbReference type="AlphaFoldDB" id="A0A3D8JUC6"/>
<dbReference type="OrthoDB" id="433681at2"/>
<dbReference type="SUPFAM" id="SSF53756">
    <property type="entry name" value="UDP-Glycosyltransferase/glycogen phosphorylase"/>
    <property type="match status" value="1"/>
</dbReference>
<dbReference type="InterPro" id="IPR001296">
    <property type="entry name" value="Glyco_trans_1"/>
</dbReference>
<evidence type="ECO:0000259" key="4">
    <source>
        <dbReference type="Pfam" id="PF13579"/>
    </source>
</evidence>
<dbReference type="EMBL" id="QRGA01000016">
    <property type="protein sequence ID" value="RDU95991.1"/>
    <property type="molecule type" value="Genomic_DNA"/>
</dbReference>
<gene>
    <name evidence="5" type="ORF">DWV00_25390</name>
</gene>
<dbReference type="GO" id="GO:0016757">
    <property type="term" value="F:glycosyltransferase activity"/>
    <property type="evidence" value="ECO:0007669"/>
    <property type="project" value="UniProtKB-KW"/>
</dbReference>
<dbReference type="Gene3D" id="3.40.50.2000">
    <property type="entry name" value="Glycogen Phosphorylase B"/>
    <property type="match status" value="2"/>
</dbReference>
<dbReference type="Pfam" id="PF13579">
    <property type="entry name" value="Glyco_trans_4_4"/>
    <property type="match status" value="1"/>
</dbReference>
<feature type="domain" description="Glycosyl transferase family 1" evidence="3">
    <location>
        <begin position="202"/>
        <end position="358"/>
    </location>
</feature>